<dbReference type="AlphaFoldDB" id="F8FES6"/>
<gene>
    <name evidence="2" type="ordered locus">KNP414_07675</name>
</gene>
<dbReference type="Proteomes" id="UP000006620">
    <property type="component" value="Chromosome"/>
</dbReference>
<reference evidence="3" key="1">
    <citation type="submission" date="2011-06" db="EMBL/GenBank/DDBJ databases">
        <title>Complete genome sequence of Paenibacillus mucilaginosus KNP414.</title>
        <authorList>
            <person name="Wang J."/>
            <person name="Hu S."/>
            <person name="Hu X."/>
            <person name="Zhang B."/>
            <person name="Dong D."/>
            <person name="Zhang S."/>
            <person name="Zhao K."/>
            <person name="Wu D."/>
        </authorList>
    </citation>
    <scope>NUCLEOTIDE SEQUENCE [LARGE SCALE GENOMIC DNA]</scope>
    <source>
        <strain evidence="3">KNP414</strain>
    </source>
</reference>
<evidence type="ECO:0000313" key="3">
    <source>
        <dbReference type="Proteomes" id="UP000006620"/>
    </source>
</evidence>
<evidence type="ECO:0000256" key="1">
    <source>
        <dbReference type="SAM" id="Phobius"/>
    </source>
</evidence>
<dbReference type="InterPro" id="IPR043519">
    <property type="entry name" value="NT_sf"/>
</dbReference>
<accession>F8FES6</accession>
<dbReference type="RefSeq" id="WP_013921308.1">
    <property type="nucleotide sequence ID" value="NC_015690.1"/>
</dbReference>
<dbReference type="KEGG" id="pms:KNP414_07675"/>
<name>F8FES6_PAEMK</name>
<keyword evidence="1" id="KW-0812">Transmembrane</keyword>
<protein>
    <recommendedName>
        <fullName evidence="4">Nucleotidyltransferase family protein</fullName>
    </recommendedName>
</protein>
<dbReference type="HOGENOM" id="CLU_952615_0_0_9"/>
<dbReference type="EMBL" id="CP002869">
    <property type="protein sequence ID" value="AEI46161.1"/>
    <property type="molecule type" value="Genomic_DNA"/>
</dbReference>
<sequence>MKKTIFSLLWAAFLLIGSIVYYFEAYRPAIGPAGRGVNDSEVFGQFLYGMLQGGAVLTAALIGAAAFLRRRRSHPHPKEDGLMPHEPDDPGLAKLPPQQLEALRAAARVLDPAGIPWGLGGSALLYVRGLTGRFPNDLDLLIAEDQAPRAFELLSALGPSELRAPEEPYCTLHFRRFTLGRSSADLIAGFGIRHSAGVYRLLWRHGEALPRLPLYGTPAGIPLMSLEDWYVLYLLLPGRADKAALIEAHWRDGGPLLKDRLSETLGRPLPPAVRERVLAVCRTAGVEKSGLP</sequence>
<dbReference type="PATRIC" id="fig|1036673.3.peg.7154"/>
<feature type="transmembrane region" description="Helical" evidence="1">
    <location>
        <begin position="49"/>
        <end position="68"/>
    </location>
</feature>
<keyword evidence="1" id="KW-0472">Membrane</keyword>
<reference evidence="2 3" key="2">
    <citation type="journal article" date="2013" name="Genome Announc.">
        <title>Genome Sequence of Growth-Improving Paenibacillus mucilaginosus Strain KNP414.</title>
        <authorList>
            <person name="Lu J.J."/>
            <person name="Wang J.F."/>
            <person name="Hu X.F."/>
        </authorList>
    </citation>
    <scope>NUCLEOTIDE SEQUENCE [LARGE SCALE GENOMIC DNA]</scope>
    <source>
        <strain evidence="2 3">KNP414</strain>
    </source>
</reference>
<evidence type="ECO:0008006" key="4">
    <source>
        <dbReference type="Google" id="ProtNLM"/>
    </source>
</evidence>
<dbReference type="SUPFAM" id="SSF81301">
    <property type="entry name" value="Nucleotidyltransferase"/>
    <property type="match status" value="1"/>
</dbReference>
<organism evidence="2 3">
    <name type="scientific">Paenibacillus mucilaginosus (strain KNP414)</name>
    <dbReference type="NCBI Taxonomy" id="1036673"/>
    <lineage>
        <taxon>Bacteria</taxon>
        <taxon>Bacillati</taxon>
        <taxon>Bacillota</taxon>
        <taxon>Bacilli</taxon>
        <taxon>Bacillales</taxon>
        <taxon>Paenibacillaceae</taxon>
        <taxon>Paenibacillus</taxon>
    </lineage>
</organism>
<keyword evidence="1" id="KW-1133">Transmembrane helix</keyword>
<dbReference type="Gene3D" id="3.30.460.40">
    <property type="match status" value="1"/>
</dbReference>
<evidence type="ECO:0000313" key="2">
    <source>
        <dbReference type="EMBL" id="AEI46161.1"/>
    </source>
</evidence>
<proteinExistence type="predicted"/>